<feature type="compositionally biased region" description="Polar residues" evidence="1">
    <location>
        <begin position="2029"/>
        <end position="2057"/>
    </location>
</feature>
<feature type="transmembrane region" description="Helical" evidence="2">
    <location>
        <begin position="1531"/>
        <end position="1550"/>
    </location>
</feature>
<feature type="region of interest" description="Disordered" evidence="1">
    <location>
        <begin position="1865"/>
        <end position="1914"/>
    </location>
</feature>
<feature type="transmembrane region" description="Helical" evidence="2">
    <location>
        <begin position="1496"/>
        <end position="1524"/>
    </location>
</feature>
<dbReference type="OrthoDB" id="294903at2759"/>
<feature type="compositionally biased region" description="Low complexity" evidence="1">
    <location>
        <begin position="2098"/>
        <end position="2113"/>
    </location>
</feature>
<feature type="compositionally biased region" description="Basic residues" evidence="1">
    <location>
        <begin position="1946"/>
        <end position="1957"/>
    </location>
</feature>
<feature type="compositionally biased region" description="Low complexity" evidence="1">
    <location>
        <begin position="2279"/>
        <end position="2296"/>
    </location>
</feature>
<dbReference type="CDD" id="cd00064">
    <property type="entry name" value="FU"/>
    <property type="match status" value="4"/>
</dbReference>
<feature type="region of interest" description="Disordered" evidence="1">
    <location>
        <begin position="2456"/>
        <end position="2478"/>
    </location>
</feature>
<reference evidence="4 5" key="1">
    <citation type="journal article" date="2015" name="Sci. Rep.">
        <title>Genome of the facultative scuticociliatosis pathogen Pseudocohnilembus persalinus provides insight into its virulence through horizontal gene transfer.</title>
        <authorList>
            <person name="Xiong J."/>
            <person name="Wang G."/>
            <person name="Cheng J."/>
            <person name="Tian M."/>
            <person name="Pan X."/>
            <person name="Warren A."/>
            <person name="Jiang C."/>
            <person name="Yuan D."/>
            <person name="Miao W."/>
        </authorList>
    </citation>
    <scope>NUCLEOTIDE SEQUENCE [LARGE SCALE GENOMIC DNA]</scope>
    <source>
        <strain evidence="4">36N120E</strain>
    </source>
</reference>
<feature type="region of interest" description="Disordered" evidence="1">
    <location>
        <begin position="1652"/>
        <end position="1674"/>
    </location>
</feature>
<feature type="region of interest" description="Disordered" evidence="1">
    <location>
        <begin position="1946"/>
        <end position="2084"/>
    </location>
</feature>
<feature type="compositionally biased region" description="Polar residues" evidence="1">
    <location>
        <begin position="2468"/>
        <end position="2478"/>
    </location>
</feature>
<feature type="region of interest" description="Disordered" evidence="1">
    <location>
        <begin position="2097"/>
        <end position="2135"/>
    </location>
</feature>
<accession>A0A0V0QYH5</accession>
<organism evidence="4 5">
    <name type="scientific">Pseudocohnilembus persalinus</name>
    <name type="common">Ciliate</name>
    <dbReference type="NCBI Taxonomy" id="266149"/>
    <lineage>
        <taxon>Eukaryota</taxon>
        <taxon>Sar</taxon>
        <taxon>Alveolata</taxon>
        <taxon>Ciliophora</taxon>
        <taxon>Intramacronucleata</taxon>
        <taxon>Oligohymenophorea</taxon>
        <taxon>Scuticociliatia</taxon>
        <taxon>Philasterida</taxon>
        <taxon>Pseudocohnilembidae</taxon>
        <taxon>Pseudocohnilembus</taxon>
    </lineage>
</organism>
<feature type="transmembrane region" description="Helical" evidence="2">
    <location>
        <begin position="1371"/>
        <end position="1394"/>
    </location>
</feature>
<feature type="compositionally biased region" description="Basic and acidic residues" evidence="1">
    <location>
        <begin position="1865"/>
        <end position="1878"/>
    </location>
</feature>
<feature type="compositionally biased region" description="Low complexity" evidence="1">
    <location>
        <begin position="2072"/>
        <end position="2084"/>
    </location>
</feature>
<feature type="domain" description="EGF-like" evidence="3">
    <location>
        <begin position="1083"/>
        <end position="1114"/>
    </location>
</feature>
<dbReference type="PANTHER" id="PTHR46987">
    <property type="entry name" value="NEUROHYPOPHYSIAL HORMONES, N-TERMINAL DOMAIN CONTAINING PROTEIN"/>
    <property type="match status" value="1"/>
</dbReference>
<gene>
    <name evidence="4" type="ORF">PPERSA_03228</name>
</gene>
<feature type="region of interest" description="Disordered" evidence="1">
    <location>
        <begin position="2278"/>
        <end position="2316"/>
    </location>
</feature>
<feature type="compositionally biased region" description="Basic and acidic residues" evidence="1">
    <location>
        <begin position="2297"/>
        <end position="2316"/>
    </location>
</feature>
<keyword evidence="5" id="KW-1185">Reference proteome</keyword>
<evidence type="ECO:0000313" key="5">
    <source>
        <dbReference type="Proteomes" id="UP000054937"/>
    </source>
</evidence>
<dbReference type="SMART" id="SM00261">
    <property type="entry name" value="FU"/>
    <property type="match status" value="7"/>
</dbReference>
<keyword evidence="2" id="KW-0812">Transmembrane</keyword>
<feature type="compositionally biased region" description="Polar residues" evidence="1">
    <location>
        <begin position="2117"/>
        <end position="2135"/>
    </location>
</feature>
<dbReference type="InParanoid" id="A0A0V0QYH5"/>
<dbReference type="SMART" id="SM00181">
    <property type="entry name" value="EGF"/>
    <property type="match status" value="5"/>
</dbReference>
<comment type="caution">
    <text evidence="4">The sequence shown here is derived from an EMBL/GenBank/DDBJ whole genome shotgun (WGS) entry which is preliminary data.</text>
</comment>
<feature type="compositionally biased region" description="Basic residues" evidence="1">
    <location>
        <begin position="1965"/>
        <end position="1980"/>
    </location>
</feature>
<dbReference type="InterPro" id="IPR000742">
    <property type="entry name" value="EGF"/>
</dbReference>
<dbReference type="InterPro" id="IPR009030">
    <property type="entry name" value="Growth_fac_rcpt_cys_sf"/>
</dbReference>
<feature type="domain" description="EGF-like" evidence="3">
    <location>
        <begin position="1283"/>
        <end position="1312"/>
    </location>
</feature>
<dbReference type="SUPFAM" id="SSF57184">
    <property type="entry name" value="Growth factor receptor domain"/>
    <property type="match status" value="3"/>
</dbReference>
<feature type="domain" description="EGF-like" evidence="3">
    <location>
        <begin position="1134"/>
        <end position="1164"/>
    </location>
</feature>
<evidence type="ECO:0000259" key="3">
    <source>
        <dbReference type="SMART" id="SM00181"/>
    </source>
</evidence>
<sequence>MKNQFNVFEIASPSNVQFSTPKAKKSHLYNEILNQAPKKQLKSKNKNDNITKYSQSDLKQVKKKLNFDDIEPEVQISDFDLQISDFSANLDEFSATFEDEDTNQQLSQDNNKNSTYQEQKSADFDLMVKEFSQQLDNQILKFSDKKRQSQTFTASIAPTYDYTYSQSNIKFDFSYSSDIQDDWKIVLTFPIKWSGFSFLPKNTLWEEKFSNLEVAESGSTGALKSFDYNKSTLTFEIIIQLNAIASGTSVTFIIESFLNPQATLQNNNIKIDLVDHITSPISSKNLDYLISNPLSFPSGNVTFTQNMQTVQEKSSIEIVFQIGMPLKKEISMTLTFPSSLDLTDANLSTSDGFSATAVITKDTTLNTIEITNLLPSNNYPVTTITGKFTITDVILPNYVTTTSSIEALCEYNGGEVFTYTTGMTVSSIKGGFDSVEITPTDTGVGVVTDYQFTLDVEHELMDDGYIVVVFPSQITLGTISCTSTVTAYSTLTCTKTGQTITIKNLFTSYTSGFDGTDQIVFTIDGVQNPSTLSETSAFQISTYYSDSISGSLVDQDNSKTITADPIQIPSVNVVANSGVVGQESVTYTLTFVNQIQIPSSGYLTVVFPSDISKTSSASLSCQVKADTSTIGSTCSLKSSSPFTAKIVISSSIAKGASIEIQIQNCVTNPGIVKSYSNFKVYAYDNSDQILQSKTSDISVDMETPTSFSSAPSFVLGSYVNSESTSVTFSFTFSLEHQNGYSLVIYFPLNYAGESYFGTATSCTASSTSSKLQSTLPCSKSGNDITVTLDFKVSSDTFSKGETASIQISTITNFYSTQPALSYFQYVTYASTTTQLIQQQTGSNYLQTTDPNTVNFNSKSAVSTIFESITTYTISFTTYTQVPNNGKIIITFPSILSIGGSAVVTSSQISSITKVISSPSITIQGSSFSSKTITISISNVQNPNLAQYKSLDPTNTFKIATYDSADAEIDYINSVTTFTLNCDFDTYYCKTCSSTDPNKCLSCYDNSVTTYNLYNADLNKCQDSCTDGYFENSDKCDPCTDNCATCTGTSDFCLTCDSGFLFYANTCVASCSSTQYELSGECFDCDTSIFCKACSSATECESCLSGYYLYGTTCTDDCETASDNYQVLYNGKCTECTSPCDKCTGSRNKCLTCDSGYYFYSNSCLSKCPAGYGIDGLNCTACQTGLHCKTCYDDNSVCDSCVTGYFFNENTKECVNSCPNGYFEDSSNNKCTECDPICLTCDTNAQDCIDCSDSAIVFDGNCYSECPDAYPHYEDGTCKSNSEFCSDGCSVCTAVDQCTTCKSGYFLLSGGCYEDCPDGYEVDDSYSECVSQGEENFKESQYFPVPLTILSVFFMLSIFISKKAHSATHVRASLVGIISIFEFAAWVSLFTTYYYNQNGSDFSGSNLSATKTLLILLIGIIFSYVINIFFAFAFCCHYGKDKSYKKWKNETYSHKVSSKFIQIIGLLFTFKVYRILYCRYFDYSFFNMKLDSISKFVMTNIFTVISIFVTSLPIIIGASSIIYFYDKTDQTLMQAIDALILTLLMIVFLLFDAKKDKDFFDNPKQNELNQSLSKTFYNQSQLPLNKSSTSEFDQLIPYKYGMGTHQRKQTEDLDIPELNQANQIQETEDMQRPFSKHTVPGKAETVNQAQLSSNMQYQEQDEQSSPGKGRKFTTIRKNPYKGYQVLKPISELDELNNNSQLNSKDKQAIFMDQDDSNAHKDEMFYNRQEEISFYDDDYEPEFPTRMIKQSESLVCQRPGLVEMSRGFLAQKDYNNDDGEESINDDEDDINVLEEDQFDEEFEDSRESDYQLDKPVQFAQVISNNINAKRQQYIQQQHNSTAVYNNSMNNLSMSDSQINTVQALKEQENFENSNKRKQIEVRQSNGKNPDIENQKKGSGVQTNLFSVEDDEQQQQDGRISFEKNLSQPKNIQNDKEKILNQENEQVKNFKRSQGNKKKSQVVPMHNNKSKVSKSKSKSKSRSPQKDINKSPQKPQVRQQVSPNKNSSQKTINQDKNNQIKKNQINPQENKSTLNNKSTINNKSTLKNKSTIKSQNQSMNKSQISKISKSKSKSKSPQPKKLNNQQQNGINNSIFKQNNSQIQIQTQQQQQQQQKLKQQRSSSINNNGMMANLSSISGIPFNNGNQRVLEKTIDHQSPIQYAAQNDDSYLALNPMDLNQEHLKMLSQNLENQKVSNSSNLVQSQEVNFNGDQKNLESLQGENLNTNLIKNPKNLDKKGNYKRRKNNHFQLSSNQSGQFDTPQFIKENNQNSEYTNSQMENTQNISQQDNKSQKQQQQQKEQGEGEEYKDQQKDGGDKLNHSENQIAQDILHEIDPKNYKKPKRYEDKYKEKLQAQNNGQNLKNQDKPQIVDIAKIIDPEEESGNSMVKESKELNDVSPSDFNFLNMRYDETFLNETNQQNDMIKDDLVSQNSQMIPKSILNRQSHNNSQFSHNQNVKMHQNSQPGFIGRSNKFSDIGNTQDNKLKHNQTITQINNRPPINRARSNTYRL</sequence>
<feature type="domain" description="EGF-like" evidence="3">
    <location>
        <begin position="1180"/>
        <end position="1214"/>
    </location>
</feature>
<dbReference type="Proteomes" id="UP000054937">
    <property type="component" value="Unassembled WGS sequence"/>
</dbReference>
<evidence type="ECO:0000256" key="2">
    <source>
        <dbReference type="SAM" id="Phobius"/>
    </source>
</evidence>
<proteinExistence type="predicted"/>
<feature type="compositionally biased region" description="Low complexity" evidence="1">
    <location>
        <begin position="2006"/>
        <end position="2028"/>
    </location>
</feature>
<evidence type="ECO:0000313" key="4">
    <source>
        <dbReference type="EMBL" id="KRX07395.1"/>
    </source>
</evidence>
<evidence type="ECO:0000256" key="1">
    <source>
        <dbReference type="SAM" id="MobiDB-lite"/>
    </source>
</evidence>
<name>A0A0V0QYH5_PSEPJ</name>
<dbReference type="PANTHER" id="PTHR46987:SF7">
    <property type="entry name" value="TNFR-CYS DOMAIN-CONTAINING PROTEIN"/>
    <property type="match status" value="1"/>
</dbReference>
<feature type="transmembrane region" description="Helical" evidence="2">
    <location>
        <begin position="1341"/>
        <end position="1359"/>
    </location>
</feature>
<dbReference type="InterPro" id="IPR006212">
    <property type="entry name" value="Furin_repeat"/>
</dbReference>
<feature type="transmembrane region" description="Helical" evidence="2">
    <location>
        <begin position="1414"/>
        <end position="1438"/>
    </location>
</feature>
<dbReference type="EMBL" id="LDAU01000083">
    <property type="protein sequence ID" value="KRX07395.1"/>
    <property type="molecule type" value="Genomic_DNA"/>
</dbReference>
<protein>
    <submittedName>
        <fullName evidence="4">Insulin-like growth factor binding protein, N-terminal</fullName>
    </submittedName>
</protein>
<dbReference type="InterPro" id="IPR051514">
    <property type="entry name" value="R-spondin"/>
</dbReference>
<feature type="compositionally biased region" description="Polar residues" evidence="1">
    <location>
        <begin position="1652"/>
        <end position="1665"/>
    </location>
</feature>
<feature type="domain" description="EGF-like" evidence="3">
    <location>
        <begin position="1037"/>
        <end position="1067"/>
    </location>
</feature>
<keyword evidence="2" id="KW-0472">Membrane</keyword>
<keyword evidence="2" id="KW-1133">Transmembrane helix</keyword>
<dbReference type="OMA" id="YLIRFEF"/>
<feature type="transmembrane region" description="Helical" evidence="2">
    <location>
        <begin position="1459"/>
        <end position="1476"/>
    </location>
</feature>
<dbReference type="Gene3D" id="2.10.220.10">
    <property type="entry name" value="Hormone Receptor, Insulin-like Growth Factor Receptor 1, Chain A, domain 2"/>
    <property type="match status" value="5"/>
</dbReference>
<feature type="compositionally biased region" description="Polar residues" evidence="1">
    <location>
        <begin position="1987"/>
        <end position="2005"/>
    </location>
</feature>